<dbReference type="SUPFAM" id="SSF53474">
    <property type="entry name" value="alpha/beta-Hydrolases"/>
    <property type="match status" value="1"/>
</dbReference>
<keyword evidence="1" id="KW-0645">Protease</keyword>
<gene>
    <name evidence="1" type="ORF">DVS28_a0228</name>
</gene>
<dbReference type="EMBL" id="CP031165">
    <property type="protein sequence ID" value="AXV04936.1"/>
    <property type="molecule type" value="Genomic_DNA"/>
</dbReference>
<dbReference type="GO" id="GO:0004185">
    <property type="term" value="F:serine-type carboxypeptidase activity"/>
    <property type="evidence" value="ECO:0007669"/>
    <property type="project" value="InterPro"/>
</dbReference>
<dbReference type="InterPro" id="IPR029058">
    <property type="entry name" value="AB_hydrolase_fold"/>
</dbReference>
<dbReference type="Proteomes" id="UP000264006">
    <property type="component" value="Chromosome"/>
</dbReference>
<dbReference type="AlphaFoldDB" id="A0A346XRT9"/>
<accession>A0A346XRT9</accession>
<protein>
    <submittedName>
        <fullName evidence="1">Carboxypeptidase-related protein</fullName>
    </submittedName>
</protein>
<evidence type="ECO:0000313" key="2">
    <source>
        <dbReference type="Proteomes" id="UP000264006"/>
    </source>
</evidence>
<dbReference type="KEGG" id="euz:DVS28_a0228"/>
<keyword evidence="1" id="KW-0378">Hydrolase</keyword>
<dbReference type="Gene3D" id="3.40.50.1820">
    <property type="entry name" value="alpha/beta hydrolase"/>
    <property type="match status" value="1"/>
</dbReference>
<dbReference type="RefSeq" id="WP_216826319.1">
    <property type="nucleotide sequence ID" value="NZ_CP031165.1"/>
</dbReference>
<organism evidence="1 2">
    <name type="scientific">Euzebya pacifica</name>
    <dbReference type="NCBI Taxonomy" id="1608957"/>
    <lineage>
        <taxon>Bacteria</taxon>
        <taxon>Bacillati</taxon>
        <taxon>Actinomycetota</taxon>
        <taxon>Nitriliruptoria</taxon>
        <taxon>Euzebyales</taxon>
    </lineage>
</organism>
<sequence length="392" mass="42333">MPVRLTDNDASWLPWTDLVFVDPVGTGFSRPVPAKDGKENGKDAKADDPGYYSFASDLAALREFTSRWLSANGRWASPVWLAGESYGGYRIGRLARSLPVDEGVGLSGVVLISPAMELAPLTMTDYSVEGFVDVVPTMAAAALHHGRIRGVDDAAGVEEVMAAATSFAATDYVTFLAQGAAMAPERRAAVLSRLADLTGLDPALVERLHGRIPIDRFVRELLRDEQQVLGLYDATQTVVDPFPDREPFGGAEHTLHGMTAAFTMGANQVIRGEIGVATERQYHLLSMAVNKAWRADEDAHALESPGGATDDLRYGLAVNPHLQVLVVHGRHDLVTALHTSQRLVNQMRLDPTAAGRVRLRAYDGGHMFYTLGHSRSAFTADVAELYGITSPG</sequence>
<dbReference type="InterPro" id="IPR001563">
    <property type="entry name" value="Peptidase_S10"/>
</dbReference>
<dbReference type="PROSITE" id="PS00131">
    <property type="entry name" value="CARBOXYPEPT_SER_SER"/>
    <property type="match status" value="1"/>
</dbReference>
<keyword evidence="1" id="KW-0121">Carboxypeptidase</keyword>
<evidence type="ECO:0000313" key="1">
    <source>
        <dbReference type="EMBL" id="AXV04936.1"/>
    </source>
</evidence>
<reference evidence="1 2" key="1">
    <citation type="submission" date="2018-09" db="EMBL/GenBank/DDBJ databases">
        <title>Complete genome sequence of Euzebya sp. DY32-46 isolated from seawater of Pacific Ocean.</title>
        <authorList>
            <person name="Xu L."/>
            <person name="Wu Y.-H."/>
            <person name="Xu X.-W."/>
        </authorList>
    </citation>
    <scope>NUCLEOTIDE SEQUENCE [LARGE SCALE GENOMIC DNA]</scope>
    <source>
        <strain evidence="1 2">DY32-46</strain>
    </source>
</reference>
<dbReference type="Pfam" id="PF00450">
    <property type="entry name" value="Peptidase_S10"/>
    <property type="match status" value="1"/>
</dbReference>
<dbReference type="InterPro" id="IPR018202">
    <property type="entry name" value="Ser_caboxypep_ser_AS"/>
</dbReference>
<keyword evidence="2" id="KW-1185">Reference proteome</keyword>
<name>A0A346XRT9_9ACTN</name>
<dbReference type="GO" id="GO:0006508">
    <property type="term" value="P:proteolysis"/>
    <property type="evidence" value="ECO:0007669"/>
    <property type="project" value="InterPro"/>
</dbReference>
<proteinExistence type="predicted"/>